<dbReference type="Gene3D" id="3.60.15.10">
    <property type="entry name" value="Ribonuclease Z/Hydroxyacylglutathione hydrolase-like"/>
    <property type="match status" value="1"/>
</dbReference>
<dbReference type="PANTHER" id="PTHR46018">
    <property type="entry name" value="ZINC PHOSPHODIESTERASE ELAC PROTEIN 1"/>
    <property type="match status" value="1"/>
</dbReference>
<comment type="caution">
    <text evidence="2">The sequence shown here is derived from an EMBL/GenBank/DDBJ whole genome shotgun (WGS) entry which is preliminary data.</text>
</comment>
<accession>A0ABT2Z6R2</accession>
<dbReference type="Pfam" id="PF23023">
    <property type="entry name" value="Anti-Pycsar_Apyc1"/>
    <property type="match status" value="1"/>
</dbReference>
<gene>
    <name evidence="2" type="ORF">OE647_18515</name>
</gene>
<dbReference type="RefSeq" id="WP_263723243.1">
    <property type="nucleotide sequence ID" value="NZ_JAOWLA010000025.1"/>
</dbReference>
<reference evidence="2 3" key="1">
    <citation type="submission" date="2022-10" db="EMBL/GenBank/DDBJ databases">
        <title>Defluviimonas sp. nov., isolated from ocean surface water.</title>
        <authorList>
            <person name="He W."/>
            <person name="Wang L."/>
            <person name="Zhang D.-F."/>
        </authorList>
    </citation>
    <scope>NUCLEOTIDE SEQUENCE [LARGE SCALE GENOMIC DNA]</scope>
    <source>
        <strain evidence="2 3">WL0075</strain>
    </source>
</reference>
<dbReference type="InterPro" id="IPR001279">
    <property type="entry name" value="Metallo-B-lactamas"/>
</dbReference>
<dbReference type="PANTHER" id="PTHR46018:SF2">
    <property type="entry name" value="ZINC PHOSPHODIESTERASE ELAC PROTEIN 1"/>
    <property type="match status" value="1"/>
</dbReference>
<dbReference type="SMART" id="SM00849">
    <property type="entry name" value="Lactamase_B"/>
    <property type="match status" value="1"/>
</dbReference>
<dbReference type="SUPFAM" id="SSF56281">
    <property type="entry name" value="Metallo-hydrolase/oxidoreductase"/>
    <property type="match status" value="1"/>
</dbReference>
<evidence type="ECO:0000313" key="2">
    <source>
        <dbReference type="EMBL" id="MCV2866707.1"/>
    </source>
</evidence>
<protein>
    <submittedName>
        <fullName evidence="2">MBL fold metallo-hydrolase</fullName>
    </submittedName>
</protein>
<name>A0ABT2Z6R2_9RHOB</name>
<evidence type="ECO:0000259" key="1">
    <source>
        <dbReference type="SMART" id="SM00849"/>
    </source>
</evidence>
<organism evidence="2 3">
    <name type="scientific">Albidovulum sediminicola</name>
    <dbReference type="NCBI Taxonomy" id="2984331"/>
    <lineage>
        <taxon>Bacteria</taxon>
        <taxon>Pseudomonadati</taxon>
        <taxon>Pseudomonadota</taxon>
        <taxon>Alphaproteobacteria</taxon>
        <taxon>Rhodobacterales</taxon>
        <taxon>Paracoccaceae</taxon>
        <taxon>Albidovulum</taxon>
    </lineage>
</organism>
<keyword evidence="3" id="KW-1185">Reference proteome</keyword>
<feature type="domain" description="Metallo-beta-lactamase" evidence="1">
    <location>
        <begin position="18"/>
        <end position="222"/>
    </location>
</feature>
<sequence>MKLTVLGSGSPKASAERASSGYLIETGREKIMMECGPGSVQRLVEAGHDVTEIDKVFISHLHFDHWLDLMRLALCRWDHAGPDQPPLQVWGAPGIADIVAKAFGPDGLLRLDLTARTNHPQSLAIYHGRGGTGPRPWPRIEVVEIDGDTVVEGEGWRVGFAEVPHHQPYLISYAMRWEFAEGIFAYSSDITRDPALGPPEGLRRIAKDAKLLVQYVNVFGAKLMDRATATGTRGFHQMIGEMARDANVETMITTHQSPHLNIDGVRERITQEICNIFPGRLIWGRDLLEIGF</sequence>
<dbReference type="InterPro" id="IPR036866">
    <property type="entry name" value="RibonucZ/Hydroxyglut_hydro"/>
</dbReference>
<dbReference type="EMBL" id="JAOWLA010000025">
    <property type="protein sequence ID" value="MCV2866707.1"/>
    <property type="molecule type" value="Genomic_DNA"/>
</dbReference>
<proteinExistence type="predicted"/>
<evidence type="ECO:0000313" key="3">
    <source>
        <dbReference type="Proteomes" id="UP001652503"/>
    </source>
</evidence>
<dbReference type="Proteomes" id="UP001652503">
    <property type="component" value="Unassembled WGS sequence"/>
</dbReference>